<dbReference type="PROSITE" id="PS50231">
    <property type="entry name" value="RICIN_B_LECTIN"/>
    <property type="match status" value="2"/>
</dbReference>
<accession>Q2H736</accession>
<dbReference type="RefSeq" id="XP_001221624.1">
    <property type="nucleotide sequence ID" value="XM_001221623.1"/>
</dbReference>
<dbReference type="InParanoid" id="Q2H736"/>
<dbReference type="HOGENOM" id="CLU_023261_0_0_1"/>
<dbReference type="Proteomes" id="UP000001056">
    <property type="component" value="Unassembled WGS sequence"/>
</dbReference>
<sequence>MRRPGLLSSLRVPSVGCVAWLKSLGTLSDKSCFNIPASFPATTLLAWHTNPSDQRLKFLEHEAIMGISSRDRPPPLVVGPCHRSLIQMVAAALGTLARGTPFRVRAVDSLNEEATAEAHQRDDGATRAFSDVQIKTSDGKCLFVDKLSGDFRANLTPVQVADCGSTDGQGWDVITAGKHVKGDNVMLIVSTLTQACFNFDPRRPAGNQVLLFSCGGRAGGEGEVTDSQLFAFDGGAGPLSLQPQNQVGSCLVVKGKAIDIVGCNDGDDGQAFTFGDAVGGNNNNGGNNNGGNGEQSSSTCTKSTRTVTAAPTQTEGNMGTQTTTAAPEAGGGGGAAGDIPTANPTEPVPVSGAGGTLQPTAAAESHQRDETAKRAFSGVSIRAPDGRCLFIDPTAGDFRQNLIPVSLVDCTGSPNEKWDVITEGKHNTPNADRPAALIVSALTQGCISFDGRRREGDTVTLFSCGGRADGDGGTDGNQLIPFIGQTSFPFAPGNENGKTCILPGTDRLESGPCPDDGSQLFSIFE</sequence>
<evidence type="ECO:0000256" key="1">
    <source>
        <dbReference type="SAM" id="MobiDB-lite"/>
    </source>
</evidence>
<gene>
    <name evidence="2" type="ORF">CHGG_05529</name>
</gene>
<reference evidence="3" key="1">
    <citation type="journal article" date="2015" name="Genome Announc.">
        <title>Draft genome sequence of the cellulolytic fungus Chaetomium globosum.</title>
        <authorList>
            <person name="Cuomo C.A."/>
            <person name="Untereiner W.A."/>
            <person name="Ma L.-J."/>
            <person name="Grabherr M."/>
            <person name="Birren B.W."/>
        </authorList>
    </citation>
    <scope>NUCLEOTIDE SEQUENCE [LARGE SCALE GENOMIC DNA]</scope>
    <source>
        <strain evidence="3">ATCC 6205 / CBS 148.51 / DSM 1962 / NBRC 6347 / NRRL 1970</strain>
    </source>
</reference>
<evidence type="ECO:0008006" key="4">
    <source>
        <dbReference type="Google" id="ProtNLM"/>
    </source>
</evidence>
<dbReference type="GeneID" id="4391373"/>
<dbReference type="VEuPathDB" id="FungiDB:CHGG_05529"/>
<dbReference type="EMBL" id="CH408031">
    <property type="protein sequence ID" value="EAQ88910.1"/>
    <property type="molecule type" value="Genomic_DNA"/>
</dbReference>
<dbReference type="OMA" id="LTQACFN"/>
<evidence type="ECO:0000313" key="2">
    <source>
        <dbReference type="EMBL" id="EAQ88910.1"/>
    </source>
</evidence>
<dbReference type="OrthoDB" id="5383818at2759"/>
<feature type="compositionally biased region" description="Polar residues" evidence="1">
    <location>
        <begin position="294"/>
        <end position="318"/>
    </location>
</feature>
<feature type="region of interest" description="Disordered" evidence="1">
    <location>
        <begin position="283"/>
        <end position="373"/>
    </location>
</feature>
<name>Q2H736_CHAGB</name>
<dbReference type="SUPFAM" id="SSF50370">
    <property type="entry name" value="Ricin B-like lectins"/>
    <property type="match status" value="2"/>
</dbReference>
<proteinExistence type="predicted"/>
<protein>
    <recommendedName>
        <fullName evidence="4">Ricin B lectin domain-containing protein</fullName>
    </recommendedName>
</protein>
<evidence type="ECO:0000313" key="3">
    <source>
        <dbReference type="Proteomes" id="UP000001056"/>
    </source>
</evidence>
<dbReference type="Gene3D" id="2.80.10.50">
    <property type="match status" value="2"/>
</dbReference>
<dbReference type="AlphaFoldDB" id="Q2H736"/>
<dbReference type="InterPro" id="IPR035992">
    <property type="entry name" value="Ricin_B-like_lectins"/>
</dbReference>
<dbReference type="eggNOG" id="ENOG502RQZ9">
    <property type="taxonomic scope" value="Eukaryota"/>
</dbReference>
<dbReference type="STRING" id="306901.Q2H736"/>
<keyword evidence="3" id="KW-1185">Reference proteome</keyword>
<organism evidence="2 3">
    <name type="scientific">Chaetomium globosum (strain ATCC 6205 / CBS 148.51 / DSM 1962 / NBRC 6347 / NRRL 1970)</name>
    <name type="common">Soil fungus</name>
    <dbReference type="NCBI Taxonomy" id="306901"/>
    <lineage>
        <taxon>Eukaryota</taxon>
        <taxon>Fungi</taxon>
        <taxon>Dikarya</taxon>
        <taxon>Ascomycota</taxon>
        <taxon>Pezizomycotina</taxon>
        <taxon>Sordariomycetes</taxon>
        <taxon>Sordariomycetidae</taxon>
        <taxon>Sordariales</taxon>
        <taxon>Chaetomiaceae</taxon>
        <taxon>Chaetomium</taxon>
    </lineage>
</organism>
<feature type="compositionally biased region" description="Low complexity" evidence="1">
    <location>
        <begin position="319"/>
        <end position="328"/>
    </location>
</feature>
<dbReference type="CDD" id="cd00161">
    <property type="entry name" value="beta-trefoil_Ricin-like"/>
    <property type="match status" value="1"/>
</dbReference>